<reference evidence="2" key="1">
    <citation type="submission" date="2020-03" db="EMBL/GenBank/DDBJ databases">
        <title>The deep terrestrial virosphere.</title>
        <authorList>
            <person name="Holmfeldt K."/>
            <person name="Nilsson E."/>
            <person name="Simone D."/>
            <person name="Lopez-Fernandez M."/>
            <person name="Wu X."/>
            <person name="de Brujin I."/>
            <person name="Lundin D."/>
            <person name="Andersson A."/>
            <person name="Bertilsson S."/>
            <person name="Dopson M."/>
        </authorList>
    </citation>
    <scope>NUCLEOTIDE SEQUENCE</scope>
    <source>
        <strain evidence="2">MM415B01975</strain>
    </source>
</reference>
<feature type="coiled-coil region" evidence="1">
    <location>
        <begin position="2"/>
        <end position="40"/>
    </location>
</feature>
<dbReference type="AlphaFoldDB" id="A0A6M3IFA8"/>
<gene>
    <name evidence="2" type="ORF">MM415B01975_0002</name>
</gene>
<dbReference type="EMBL" id="MT141187">
    <property type="protein sequence ID" value="QJA55868.1"/>
    <property type="molecule type" value="Genomic_DNA"/>
</dbReference>
<protein>
    <submittedName>
        <fullName evidence="2">Uncharacterized protein</fullName>
    </submittedName>
</protein>
<evidence type="ECO:0000313" key="2">
    <source>
        <dbReference type="EMBL" id="QJA55868.1"/>
    </source>
</evidence>
<name>A0A6M3IFA8_9ZZZZ</name>
<organism evidence="2">
    <name type="scientific">viral metagenome</name>
    <dbReference type="NCBI Taxonomy" id="1070528"/>
    <lineage>
        <taxon>unclassified sequences</taxon>
        <taxon>metagenomes</taxon>
        <taxon>organismal metagenomes</taxon>
    </lineage>
</organism>
<accession>A0A6M3IFA8</accession>
<sequence>MAKITQKNLDKLNDKLDKRLRKLKLRIVECEEILKTIDEKISKEVNNKTRLEIIKMVQKSVEFATKNTSKIVLKKVISKYIKFANKLVSINIETEIKKGINWQTKSIEEKKCDVKKINELYKNGWKIVYHGKLGGEEDFFIFDKPNIINQKEKKKKDKITRKPVK</sequence>
<keyword evidence="1" id="KW-0175">Coiled coil</keyword>
<proteinExistence type="predicted"/>
<evidence type="ECO:0000256" key="1">
    <source>
        <dbReference type="SAM" id="Coils"/>
    </source>
</evidence>